<evidence type="ECO:0000256" key="1">
    <source>
        <dbReference type="ARBA" id="ARBA00023002"/>
    </source>
</evidence>
<dbReference type="HOGENOM" id="CLU_017038_1_0_0"/>
<dbReference type="Gene3D" id="3.40.50.970">
    <property type="match status" value="1"/>
</dbReference>
<dbReference type="PANTHER" id="PTHR32154:SF20">
    <property type="entry name" value="2-OXOGLUTARATE OXIDOREDUCTASE SUBUNIT KORA"/>
    <property type="match status" value="1"/>
</dbReference>
<sequence precursor="true">MNKTYAWKVGGPAGFGISSIGPVFANILKKCGYYVHGYLEYPSLIRGGYNSYQMVFSKDPVYAPRKRIDIYLALADVCFEKEHFDDDTVVIGDFENLKKADGAKGNKVDVPLKKLVDDINGKEIMKNTAALGASIAALGLPKDILEEVVRGSYPAKIAEPNVKAALAGFDACDKKIEGVEVSSADVCSKCAVMSGNEAVSIGAIRAGVSFYSTYPMTPASTILHFLAKQARNYGIVVKHTEDEISGINMAVGAAHAGARAMTGTSGGGFALMNEGFGLAAITETPVVVALSQRPGPATGMPTWTEQGDLHYALNASQGEFLRAVYTPGDLREAYEQTFDAFNLAEKYHIPAIILLDKFISESVFMTNEMNPTYGELNRGALFEGNDDEPYAHFPRYEETENGVGTRSIPGTPGGLFIASSNEHDEKGFVSDTSEMRIQQTDRRYKKEPFVADEMPHPFLVGKEDAKLTFVCFGSMKQILLEAIKSEDRFNFIHFPAVNPLNWDKVAELLKGKNLVAFENNKTAQLKALIAKKTGILIEKEFLKYDGRPFFTEEVLEYVKEVL</sequence>
<dbReference type="KEGG" id="dap:Dacet_1994"/>
<dbReference type="PANTHER" id="PTHR32154">
    <property type="entry name" value="PYRUVATE-FLAVODOXIN OXIDOREDUCTASE-RELATED"/>
    <property type="match status" value="1"/>
</dbReference>
<dbReference type="InterPro" id="IPR022367">
    <property type="entry name" value="2-oxoacid/accept_OxRdtase_asu"/>
</dbReference>
<feature type="domain" description="Pyruvate flavodoxin/ferredoxin oxidoreductase pyrimidine binding" evidence="3">
    <location>
        <begin position="202"/>
        <end position="362"/>
    </location>
</feature>
<dbReference type="SUPFAM" id="SSF53323">
    <property type="entry name" value="Pyruvate-ferredoxin oxidoreductase, PFOR, domain III"/>
    <property type="match status" value="1"/>
</dbReference>
<name>D4H1J7_DENA2</name>
<dbReference type="NCBIfam" id="TIGR03710">
    <property type="entry name" value="OAFO_sf"/>
    <property type="match status" value="1"/>
</dbReference>
<evidence type="ECO:0000313" key="5">
    <source>
        <dbReference type="Proteomes" id="UP000002012"/>
    </source>
</evidence>
<accession>D4H1J7</accession>
<dbReference type="Pfam" id="PF01855">
    <property type="entry name" value="POR_N"/>
    <property type="match status" value="1"/>
</dbReference>
<dbReference type="Gene3D" id="3.40.920.10">
    <property type="entry name" value="Pyruvate-ferredoxin oxidoreductase, PFOR, domain III"/>
    <property type="match status" value="1"/>
</dbReference>
<dbReference type="Gene3D" id="3.40.50.920">
    <property type="match status" value="1"/>
</dbReference>
<keyword evidence="1" id="KW-0560">Oxidoreductase</keyword>
<dbReference type="GO" id="GO:0016903">
    <property type="term" value="F:oxidoreductase activity, acting on the aldehyde or oxo group of donors"/>
    <property type="evidence" value="ECO:0007669"/>
    <property type="project" value="InterPro"/>
</dbReference>
<dbReference type="PaxDb" id="522772-Dacet_1994"/>
<dbReference type="CDD" id="cd07034">
    <property type="entry name" value="TPP_PYR_PFOR_IOR-alpha_like"/>
    <property type="match status" value="1"/>
</dbReference>
<dbReference type="InterPro" id="IPR019752">
    <property type="entry name" value="Pyrv/ketoisovalerate_OxRed_cat"/>
</dbReference>
<dbReference type="GO" id="GO:0006979">
    <property type="term" value="P:response to oxidative stress"/>
    <property type="evidence" value="ECO:0007669"/>
    <property type="project" value="TreeGrafter"/>
</dbReference>
<gene>
    <name evidence="4" type="ordered locus">Dacet_1994</name>
</gene>
<dbReference type="STRING" id="522772.Dacet_1994"/>
<proteinExistence type="predicted"/>
<organism evidence="4 5">
    <name type="scientific">Denitrovibrio acetiphilus (strain DSM 12809 / NBRC 114555 / N2460)</name>
    <dbReference type="NCBI Taxonomy" id="522772"/>
    <lineage>
        <taxon>Bacteria</taxon>
        <taxon>Pseudomonadati</taxon>
        <taxon>Deferribacterota</taxon>
        <taxon>Deferribacteres</taxon>
        <taxon>Deferribacterales</taxon>
        <taxon>Geovibrionaceae</taxon>
        <taxon>Denitrovibrio</taxon>
    </lineage>
</organism>
<feature type="domain" description="Pyruvate/ketoisovalerate oxidoreductase catalytic" evidence="2">
    <location>
        <begin position="14"/>
        <end position="170"/>
    </location>
</feature>
<dbReference type="EMBL" id="CP001968">
    <property type="protein sequence ID" value="ADD68757.1"/>
    <property type="molecule type" value="Genomic_DNA"/>
</dbReference>
<dbReference type="eggNOG" id="COG0674">
    <property type="taxonomic scope" value="Bacteria"/>
</dbReference>
<keyword evidence="4" id="KW-0670">Pyruvate</keyword>
<evidence type="ECO:0000259" key="2">
    <source>
        <dbReference type="Pfam" id="PF01558"/>
    </source>
</evidence>
<dbReference type="InterPro" id="IPR002869">
    <property type="entry name" value="Pyrv_flavodox_OxRed_cen"/>
</dbReference>
<dbReference type="Pfam" id="PF01558">
    <property type="entry name" value="POR"/>
    <property type="match status" value="1"/>
</dbReference>
<keyword evidence="5" id="KW-1185">Reference proteome</keyword>
<dbReference type="OrthoDB" id="9794954at2"/>
<dbReference type="InterPro" id="IPR050722">
    <property type="entry name" value="Pyruvate:ferred/Flavod_OxRd"/>
</dbReference>
<dbReference type="SUPFAM" id="SSF52518">
    <property type="entry name" value="Thiamin diphosphate-binding fold (THDP-binding)"/>
    <property type="match status" value="1"/>
</dbReference>
<dbReference type="eggNOG" id="COG1014">
    <property type="taxonomic scope" value="Bacteria"/>
</dbReference>
<dbReference type="InterPro" id="IPR009014">
    <property type="entry name" value="Transketo_C/PFOR_II"/>
</dbReference>
<evidence type="ECO:0000259" key="3">
    <source>
        <dbReference type="Pfam" id="PF01855"/>
    </source>
</evidence>
<dbReference type="Proteomes" id="UP000002012">
    <property type="component" value="Chromosome"/>
</dbReference>
<dbReference type="RefSeq" id="WP_013011261.1">
    <property type="nucleotide sequence ID" value="NC_013943.1"/>
</dbReference>
<evidence type="ECO:0000313" key="4">
    <source>
        <dbReference type="EMBL" id="ADD68757.1"/>
    </source>
</evidence>
<dbReference type="InterPro" id="IPR002880">
    <property type="entry name" value="Pyrv_Fd/Flavodoxin_OxRdtase_N"/>
</dbReference>
<reference evidence="4 5" key="1">
    <citation type="journal article" date="2010" name="Stand. Genomic Sci.">
        <title>Complete genome sequence of Denitrovibrio acetiphilus type strain (N2460).</title>
        <authorList>
            <person name="Kiss H."/>
            <person name="Lang E."/>
            <person name="Lapidus A."/>
            <person name="Copeland A."/>
            <person name="Nolan M."/>
            <person name="Glavina Del Rio T."/>
            <person name="Chen F."/>
            <person name="Lucas S."/>
            <person name="Tice H."/>
            <person name="Cheng J.F."/>
            <person name="Han C."/>
            <person name="Goodwin L."/>
            <person name="Pitluck S."/>
            <person name="Liolios K."/>
            <person name="Pati A."/>
            <person name="Ivanova N."/>
            <person name="Mavromatis K."/>
            <person name="Chen A."/>
            <person name="Palaniappan K."/>
            <person name="Land M."/>
            <person name="Hauser L."/>
            <person name="Chang Y.J."/>
            <person name="Jeffries C.D."/>
            <person name="Detter J.C."/>
            <person name="Brettin T."/>
            <person name="Spring S."/>
            <person name="Rohde M."/>
            <person name="Goker M."/>
            <person name="Woyke T."/>
            <person name="Bristow J."/>
            <person name="Eisen J.A."/>
            <person name="Markowitz V."/>
            <person name="Hugenholtz P."/>
            <person name="Kyrpides N.C."/>
            <person name="Klenk H.P."/>
        </authorList>
    </citation>
    <scope>NUCLEOTIDE SEQUENCE [LARGE SCALE GENOMIC DNA]</scope>
    <source>
        <strain evidence="5">DSM 12809 / NBRC 114555 / N2460</strain>
    </source>
</reference>
<dbReference type="SUPFAM" id="SSF52922">
    <property type="entry name" value="TK C-terminal domain-like"/>
    <property type="match status" value="1"/>
</dbReference>
<dbReference type="FunFam" id="3.40.50.970:FF:000022">
    <property type="entry name" value="2-oxoglutarate ferredoxin oxidoreductase alpha subunit"/>
    <property type="match status" value="1"/>
</dbReference>
<dbReference type="InterPro" id="IPR029061">
    <property type="entry name" value="THDP-binding"/>
</dbReference>
<dbReference type="InParanoid" id="D4H1J7"/>
<dbReference type="AlphaFoldDB" id="D4H1J7"/>
<protein>
    <submittedName>
        <fullName evidence="4">Pyruvate flavodoxin/ferredoxin oxidoreductase domain protein</fullName>
    </submittedName>
</protein>